<dbReference type="Proteomes" id="UP001221898">
    <property type="component" value="Unassembled WGS sequence"/>
</dbReference>
<reference evidence="2" key="1">
    <citation type="journal article" date="2023" name="Science">
        <title>Genome structures resolve the early diversification of teleost fishes.</title>
        <authorList>
            <person name="Parey E."/>
            <person name="Louis A."/>
            <person name="Montfort J."/>
            <person name="Bouchez O."/>
            <person name="Roques C."/>
            <person name="Iampietro C."/>
            <person name="Lluch J."/>
            <person name="Castinel A."/>
            <person name="Donnadieu C."/>
            <person name="Desvignes T."/>
            <person name="Floi Bucao C."/>
            <person name="Jouanno E."/>
            <person name="Wen M."/>
            <person name="Mejri S."/>
            <person name="Dirks R."/>
            <person name="Jansen H."/>
            <person name="Henkel C."/>
            <person name="Chen W.J."/>
            <person name="Zahm M."/>
            <person name="Cabau C."/>
            <person name="Klopp C."/>
            <person name="Thompson A.W."/>
            <person name="Robinson-Rechavi M."/>
            <person name="Braasch I."/>
            <person name="Lecointre G."/>
            <person name="Bobe J."/>
            <person name="Postlethwait J.H."/>
            <person name="Berthelot C."/>
            <person name="Roest Crollius H."/>
            <person name="Guiguen Y."/>
        </authorList>
    </citation>
    <scope>NUCLEOTIDE SEQUENCE</scope>
    <source>
        <strain evidence="2">NC1722</strain>
    </source>
</reference>
<evidence type="ECO:0000256" key="1">
    <source>
        <dbReference type="SAM" id="MobiDB-lite"/>
    </source>
</evidence>
<keyword evidence="3" id="KW-1185">Reference proteome</keyword>
<comment type="caution">
    <text evidence="2">The sequence shown here is derived from an EMBL/GenBank/DDBJ whole genome shotgun (WGS) entry which is preliminary data.</text>
</comment>
<protein>
    <submittedName>
        <fullName evidence="2">Uncharacterized protein</fullName>
    </submittedName>
</protein>
<organism evidence="2 3">
    <name type="scientific">Aldrovandia affinis</name>
    <dbReference type="NCBI Taxonomy" id="143900"/>
    <lineage>
        <taxon>Eukaryota</taxon>
        <taxon>Metazoa</taxon>
        <taxon>Chordata</taxon>
        <taxon>Craniata</taxon>
        <taxon>Vertebrata</taxon>
        <taxon>Euteleostomi</taxon>
        <taxon>Actinopterygii</taxon>
        <taxon>Neopterygii</taxon>
        <taxon>Teleostei</taxon>
        <taxon>Notacanthiformes</taxon>
        <taxon>Halosauridae</taxon>
        <taxon>Aldrovandia</taxon>
    </lineage>
</organism>
<proteinExistence type="predicted"/>
<name>A0AAD7S6Z5_9TELE</name>
<sequence length="97" mass="10335">MQRRRGGDVAVSLALRCSGLNEAPSSNAALCPSACPHLARGGLLYRLLRAPPGHTSPFTAHDSTALCPLELEKPASSPYRPLSDDTAVGVRRREEGR</sequence>
<evidence type="ECO:0000313" key="2">
    <source>
        <dbReference type="EMBL" id="KAJ8396862.1"/>
    </source>
</evidence>
<gene>
    <name evidence="2" type="ORF">AAFF_G00011850</name>
</gene>
<accession>A0AAD7S6Z5</accession>
<dbReference type="EMBL" id="JAINUG010000102">
    <property type="protein sequence ID" value="KAJ8396862.1"/>
    <property type="molecule type" value="Genomic_DNA"/>
</dbReference>
<dbReference type="AlphaFoldDB" id="A0AAD7S6Z5"/>
<feature type="region of interest" description="Disordered" evidence="1">
    <location>
        <begin position="74"/>
        <end position="97"/>
    </location>
</feature>
<evidence type="ECO:0000313" key="3">
    <source>
        <dbReference type="Proteomes" id="UP001221898"/>
    </source>
</evidence>